<accession>A0A511KGK3</accession>
<evidence type="ECO:0000313" key="1">
    <source>
        <dbReference type="EMBL" id="GEM09472.1"/>
    </source>
</evidence>
<reference evidence="1 2" key="1">
    <citation type="submission" date="2019-07" db="EMBL/GenBank/DDBJ databases">
        <title>Rhodotorula toruloides NBRC10032 genome sequencing.</title>
        <authorList>
            <person name="Shida Y."/>
            <person name="Takaku H."/>
            <person name="Ogasawara W."/>
            <person name="Mori K."/>
        </authorList>
    </citation>
    <scope>NUCLEOTIDE SEQUENCE [LARGE SCALE GENOMIC DNA]</scope>
    <source>
        <strain evidence="1 2">NBRC10032</strain>
    </source>
</reference>
<evidence type="ECO:0000313" key="2">
    <source>
        <dbReference type="Proteomes" id="UP000321518"/>
    </source>
</evidence>
<dbReference type="EMBL" id="BJWK01000008">
    <property type="protein sequence ID" value="GEM09472.1"/>
    <property type="molecule type" value="Genomic_DNA"/>
</dbReference>
<gene>
    <name evidence="1" type="ORF">Rt10032_c08g3489</name>
</gene>
<comment type="caution">
    <text evidence="1">The sequence shown here is derived from an EMBL/GenBank/DDBJ whole genome shotgun (WGS) entry which is preliminary data.</text>
</comment>
<sequence length="144" mass="15808">MLLASDVALLKVLRLVDRQDPGWWSKTTSTTPQHPVAYPGRCPYMAKLYSSDARKAASFGLVPSTPTGEDVAAAAAAKKVDGTRSSASKMVRDEQYSLIGQKTWNDHRAHLVDATVGEPRKRQILTRTGVFEEPFGLHKPANLF</sequence>
<proteinExistence type="predicted"/>
<protein>
    <submittedName>
        <fullName evidence="1">Uncharacterized protein</fullName>
    </submittedName>
</protein>
<dbReference type="AlphaFoldDB" id="A0A511KGK3"/>
<organism evidence="1 2">
    <name type="scientific">Rhodotorula toruloides</name>
    <name type="common">Yeast</name>
    <name type="synonym">Rhodosporidium toruloides</name>
    <dbReference type="NCBI Taxonomy" id="5286"/>
    <lineage>
        <taxon>Eukaryota</taxon>
        <taxon>Fungi</taxon>
        <taxon>Dikarya</taxon>
        <taxon>Basidiomycota</taxon>
        <taxon>Pucciniomycotina</taxon>
        <taxon>Microbotryomycetes</taxon>
        <taxon>Sporidiobolales</taxon>
        <taxon>Sporidiobolaceae</taxon>
        <taxon>Rhodotorula</taxon>
    </lineage>
</organism>
<name>A0A511KGK3_RHOTO</name>
<dbReference type="Proteomes" id="UP000321518">
    <property type="component" value="Unassembled WGS sequence"/>
</dbReference>